<proteinExistence type="predicted"/>
<evidence type="ECO:0000313" key="4">
    <source>
        <dbReference type="EMBL" id="AXZ50296.1"/>
    </source>
</evidence>
<gene>
    <name evidence="4" type="ORF">AM363_26970</name>
    <name evidence="5" type="ORF">KY227_002191</name>
</gene>
<dbReference type="EMBL" id="ABBJDF010000011">
    <property type="protein sequence ID" value="EHT9939121.1"/>
    <property type="molecule type" value="Genomic_DNA"/>
</dbReference>
<dbReference type="EMBL" id="CP032184">
    <property type="protein sequence ID" value="AXZ50296.1"/>
    <property type="molecule type" value="Genomic_DNA"/>
</dbReference>
<protein>
    <submittedName>
        <fullName evidence="5">Tetratricopeptide repeat protein</fullName>
    </submittedName>
</protein>
<dbReference type="AlphaFoldDB" id="A0AAD2SG93"/>
<keyword evidence="3" id="KW-0472">Membrane</keyword>
<evidence type="ECO:0000313" key="5">
    <source>
        <dbReference type="EMBL" id="EHT9939121.1"/>
    </source>
</evidence>
<keyword evidence="1" id="KW-0677">Repeat</keyword>
<sequence>MHFAIAAMLQLLCCVHAYRSGQERYWIFIILCFPVLGCVVYFLMVMLPETGTNRHSRSLLVRLLDKFNPDRYLRKLTEELAIAETNQNHYALANELARLGRYHEAIPHYREALSGIFTHEAPMMLSLAKAEFATQEFAVCQQTLEDLIHFNPDFQSADGHLLFARALAAQEKYDAAEKEFEVLVEYFPGPEARIHYADMLANANRIREANDQYVTVINVAKRSRPQYRKFHRQWIQTANEKLKQSTVR</sequence>
<dbReference type="Gene3D" id="1.25.40.10">
    <property type="entry name" value="Tetratricopeptide repeat domain"/>
    <property type="match status" value="1"/>
</dbReference>
<dbReference type="Pfam" id="PF07719">
    <property type="entry name" value="TPR_2"/>
    <property type="match status" value="1"/>
</dbReference>
<reference evidence="4 6" key="1">
    <citation type="submission" date="2018-09" db="EMBL/GenBank/DDBJ databases">
        <title>Whole genome sequencing of Citrobacter freundii AR_0116.</title>
        <authorList>
            <person name="Conlan S."/>
            <person name="Thomas P.J."/>
            <person name="Mullikin J."/>
            <person name="Frank K.M."/>
            <person name="Segre J.A."/>
        </authorList>
    </citation>
    <scope>NUCLEOTIDE SEQUENCE [LARGE SCALE GENOMIC DNA]</scope>
    <source>
        <strain evidence="4 6">AR_0116</strain>
    </source>
</reference>
<name>A0AAD2SG93_CITFR</name>
<dbReference type="InterPro" id="IPR013105">
    <property type="entry name" value="TPR_2"/>
</dbReference>
<keyword evidence="3" id="KW-0812">Transmembrane</keyword>
<feature type="transmembrane region" description="Helical" evidence="3">
    <location>
        <begin position="27"/>
        <end position="47"/>
    </location>
</feature>
<keyword evidence="2" id="KW-0802">TPR repeat</keyword>
<dbReference type="InterPro" id="IPR011990">
    <property type="entry name" value="TPR-like_helical_dom_sf"/>
</dbReference>
<dbReference type="Proteomes" id="UP000263627">
    <property type="component" value="Chromosome"/>
</dbReference>
<dbReference type="Pfam" id="PF13432">
    <property type="entry name" value="TPR_16"/>
    <property type="match status" value="1"/>
</dbReference>
<dbReference type="RefSeq" id="WP_087879324.1">
    <property type="nucleotide sequence ID" value="NZ_CP032184.1"/>
</dbReference>
<keyword evidence="3" id="KW-1133">Transmembrane helix</keyword>
<organism evidence="5">
    <name type="scientific">Citrobacter freundii</name>
    <dbReference type="NCBI Taxonomy" id="546"/>
    <lineage>
        <taxon>Bacteria</taxon>
        <taxon>Pseudomonadati</taxon>
        <taxon>Pseudomonadota</taxon>
        <taxon>Gammaproteobacteria</taxon>
        <taxon>Enterobacterales</taxon>
        <taxon>Enterobacteriaceae</taxon>
        <taxon>Citrobacter</taxon>
        <taxon>Citrobacter freundii complex</taxon>
    </lineage>
</organism>
<evidence type="ECO:0000256" key="2">
    <source>
        <dbReference type="ARBA" id="ARBA00022803"/>
    </source>
</evidence>
<evidence type="ECO:0000313" key="6">
    <source>
        <dbReference type="Proteomes" id="UP000263627"/>
    </source>
</evidence>
<dbReference type="InterPro" id="IPR014562">
    <property type="entry name" value="UCP030959_TPR_rpt-cont"/>
</dbReference>
<dbReference type="GeneID" id="86999057"/>
<accession>A0AAD2SG93</accession>
<evidence type="ECO:0000256" key="3">
    <source>
        <dbReference type="SAM" id="Phobius"/>
    </source>
</evidence>
<evidence type="ECO:0000256" key="1">
    <source>
        <dbReference type="ARBA" id="ARBA00022737"/>
    </source>
</evidence>
<reference evidence="5" key="2">
    <citation type="submission" date="2021-07" db="EMBL/GenBank/DDBJ databases">
        <authorList>
            <consortium name="Clinical and Environmental Microbiology Branch: Whole genome sequencing antimicrobial resistance pathogens in the healthcare setting"/>
        </authorList>
    </citation>
    <scope>NUCLEOTIDE SEQUENCE</scope>
    <source>
        <strain evidence="5">2021DK-00049</strain>
    </source>
</reference>
<dbReference type="PIRSF" id="PIRSF030959">
    <property type="entry name" value="UCP030959"/>
    <property type="match status" value="1"/>
</dbReference>
<dbReference type="SUPFAM" id="SSF48452">
    <property type="entry name" value="TPR-like"/>
    <property type="match status" value="1"/>
</dbReference>